<evidence type="ECO:0000256" key="1">
    <source>
        <dbReference type="SAM" id="MobiDB-lite"/>
    </source>
</evidence>
<feature type="region of interest" description="Disordered" evidence="1">
    <location>
        <begin position="53"/>
        <end position="190"/>
    </location>
</feature>
<feature type="compositionally biased region" description="Basic residues" evidence="1">
    <location>
        <begin position="65"/>
        <end position="76"/>
    </location>
</feature>
<keyword evidence="3" id="KW-1185">Reference proteome</keyword>
<dbReference type="AlphaFoldDB" id="A0A8E2DIR9"/>
<dbReference type="Proteomes" id="UP000250043">
    <property type="component" value="Unassembled WGS sequence"/>
</dbReference>
<proteinExistence type="predicted"/>
<name>A0A8E2DIR9_9APHY</name>
<evidence type="ECO:0000313" key="3">
    <source>
        <dbReference type="Proteomes" id="UP000250043"/>
    </source>
</evidence>
<sequence>MYKSLVLYNSAPARLRILDWCMHCSVREIRLAMNLSCSWMICAPRRLACLQRSQRGSRSNVHELRRARHPRLHPLPRARSTQVQRSASPRSARGAPARRQPARAGARTRPLLLPARGARARHGREHPPALWPWRAREAAGEDSARAARGGTGTGGEERTGRVGAARIPQPGHSEGRQDRRAANDEARVSGGVDGNVEPVCCGVYEISRPVLQLINPFNQ</sequence>
<organism evidence="2 3">
    <name type="scientific">Obba rivulosa</name>
    <dbReference type="NCBI Taxonomy" id="1052685"/>
    <lineage>
        <taxon>Eukaryota</taxon>
        <taxon>Fungi</taxon>
        <taxon>Dikarya</taxon>
        <taxon>Basidiomycota</taxon>
        <taxon>Agaricomycotina</taxon>
        <taxon>Agaricomycetes</taxon>
        <taxon>Polyporales</taxon>
        <taxon>Gelatoporiaceae</taxon>
        <taxon>Obba</taxon>
    </lineage>
</organism>
<gene>
    <name evidence="2" type="ORF">OBBRIDRAFT_83764</name>
</gene>
<dbReference type="EMBL" id="KV722450">
    <property type="protein sequence ID" value="OCH88542.1"/>
    <property type="molecule type" value="Genomic_DNA"/>
</dbReference>
<evidence type="ECO:0000313" key="2">
    <source>
        <dbReference type="EMBL" id="OCH88542.1"/>
    </source>
</evidence>
<feature type="compositionally biased region" description="Basic and acidic residues" evidence="1">
    <location>
        <begin position="173"/>
        <end position="187"/>
    </location>
</feature>
<accession>A0A8E2DIR9</accession>
<reference evidence="2 3" key="1">
    <citation type="submission" date="2016-07" db="EMBL/GenBank/DDBJ databases">
        <title>Draft genome of the white-rot fungus Obba rivulosa 3A-2.</title>
        <authorList>
            <consortium name="DOE Joint Genome Institute"/>
            <person name="Miettinen O."/>
            <person name="Riley R."/>
            <person name="Acob R."/>
            <person name="Barry K."/>
            <person name="Cullen D."/>
            <person name="De Vries R."/>
            <person name="Hainaut M."/>
            <person name="Hatakka A."/>
            <person name="Henrissat B."/>
            <person name="Hilden K."/>
            <person name="Kuo R."/>
            <person name="Labutti K."/>
            <person name="Lipzen A."/>
            <person name="Makela M.R."/>
            <person name="Sandor L."/>
            <person name="Spatafora J.W."/>
            <person name="Grigoriev I.V."/>
            <person name="Hibbett D.S."/>
        </authorList>
    </citation>
    <scope>NUCLEOTIDE SEQUENCE [LARGE SCALE GENOMIC DNA]</scope>
    <source>
        <strain evidence="2 3">3A-2</strain>
    </source>
</reference>
<feature type="compositionally biased region" description="Low complexity" evidence="1">
    <location>
        <begin position="77"/>
        <end position="117"/>
    </location>
</feature>
<protein>
    <submittedName>
        <fullName evidence="2">Uncharacterized protein</fullName>
    </submittedName>
</protein>
<feature type="compositionally biased region" description="Basic and acidic residues" evidence="1">
    <location>
        <begin position="134"/>
        <end position="145"/>
    </location>
</feature>